<evidence type="ECO:0000313" key="3">
    <source>
        <dbReference type="Proteomes" id="UP000259211"/>
    </source>
</evidence>
<dbReference type="Pfam" id="PF01026">
    <property type="entry name" value="TatD_DNase"/>
    <property type="match status" value="1"/>
</dbReference>
<protein>
    <submittedName>
        <fullName evidence="2">TatD family deoxyribonuclease</fullName>
    </submittedName>
</protein>
<evidence type="ECO:0000313" key="2">
    <source>
        <dbReference type="EMBL" id="RFT45854.1"/>
    </source>
</evidence>
<dbReference type="CDD" id="cd01310">
    <property type="entry name" value="TatD_DNAse"/>
    <property type="match status" value="1"/>
</dbReference>
<feature type="binding site" evidence="1">
    <location>
        <position position="122"/>
    </location>
    <ligand>
        <name>a divalent metal cation</name>
        <dbReference type="ChEBI" id="CHEBI:60240"/>
        <label>1</label>
    </ligand>
</feature>
<feature type="binding site" evidence="1">
    <location>
        <position position="249"/>
    </location>
    <ligand>
        <name>a divalent metal cation</name>
        <dbReference type="ChEBI" id="CHEBI:60240"/>
        <label>1</label>
    </ligand>
</feature>
<dbReference type="SUPFAM" id="SSF51556">
    <property type="entry name" value="Metallo-dependent hydrolases"/>
    <property type="match status" value="1"/>
</dbReference>
<dbReference type="PANTHER" id="PTHR46124:SF2">
    <property type="entry name" value="D-AMINOACYL-TRNA DEACYLASE"/>
    <property type="match status" value="1"/>
</dbReference>
<dbReference type="Proteomes" id="UP000259211">
    <property type="component" value="Unassembled WGS sequence"/>
</dbReference>
<dbReference type="PIRSF" id="PIRSF005902">
    <property type="entry name" value="DNase_TatD"/>
    <property type="match status" value="1"/>
</dbReference>
<dbReference type="GO" id="GO:0016788">
    <property type="term" value="F:hydrolase activity, acting on ester bonds"/>
    <property type="evidence" value="ECO:0007669"/>
    <property type="project" value="InterPro"/>
</dbReference>
<dbReference type="Gene3D" id="3.20.20.140">
    <property type="entry name" value="Metal-dependent hydrolases"/>
    <property type="match status" value="1"/>
</dbReference>
<reference evidence="2 3" key="1">
    <citation type="submission" date="2017-07" db="EMBL/GenBank/DDBJ databases">
        <authorList>
            <person name="Sun Z.S."/>
            <person name="Albrecht U."/>
            <person name="Echele G."/>
            <person name="Lee C.C."/>
        </authorList>
    </citation>
    <scope>NUCLEOTIDE SEQUENCE [LARGE SCALE GENOMIC DNA]</scope>
    <source>
        <strain evidence="2 3">P16-029</strain>
    </source>
</reference>
<evidence type="ECO:0000256" key="1">
    <source>
        <dbReference type="PIRSR" id="PIRSR005902-1"/>
    </source>
</evidence>
<name>A0A3E2DKN7_9ACTN</name>
<dbReference type="PANTHER" id="PTHR46124">
    <property type="entry name" value="D-AMINOACYL-TRNA DEACYLASE"/>
    <property type="match status" value="1"/>
</dbReference>
<dbReference type="EMBL" id="NOWI01000003">
    <property type="protein sequence ID" value="RFT45854.1"/>
    <property type="molecule type" value="Genomic_DNA"/>
</dbReference>
<dbReference type="GO" id="GO:0046872">
    <property type="term" value="F:metal ion binding"/>
    <property type="evidence" value="ECO:0007669"/>
    <property type="project" value="UniProtKB-KW"/>
</dbReference>
<comment type="caution">
    <text evidence="2">The sequence shown here is derived from an EMBL/GenBank/DDBJ whole genome shotgun (WGS) entry which is preliminary data.</text>
</comment>
<keyword evidence="1" id="KW-0479">Metal-binding</keyword>
<feature type="binding site" evidence="1">
    <location>
        <position position="160"/>
    </location>
    <ligand>
        <name>a divalent metal cation</name>
        <dbReference type="ChEBI" id="CHEBI:60240"/>
        <label>2</label>
    </ligand>
</feature>
<dbReference type="InterPro" id="IPR001130">
    <property type="entry name" value="TatD-like"/>
</dbReference>
<dbReference type="AlphaFoldDB" id="A0A3E2DKN7"/>
<dbReference type="RefSeq" id="WP_065673643.1">
    <property type="nucleotide sequence ID" value="NZ_AP024308.1"/>
</dbReference>
<organism evidence="2 3">
    <name type="scientific">Cutibacterium avidum</name>
    <dbReference type="NCBI Taxonomy" id="33010"/>
    <lineage>
        <taxon>Bacteria</taxon>
        <taxon>Bacillati</taxon>
        <taxon>Actinomycetota</taxon>
        <taxon>Actinomycetes</taxon>
        <taxon>Propionibacteriales</taxon>
        <taxon>Propionibacteriaceae</taxon>
        <taxon>Cutibacterium</taxon>
    </lineage>
</organism>
<proteinExistence type="predicted"/>
<accession>A0A3E2DKN7</accession>
<sequence length="302" mass="32384">MNEAIREVLAEAGLPPLPEPLAAPLVDSHTHLDTVADIVHLDPAISLAAAREVGVTHIAQIGCDVEGSEFAEELARTHKNVIAAVAIHPNDAARLGRKKIGDALKRIDDLASAGDHVRAIGETGIDHFGTTDDEGQALQREVFAAHIALAHEHGLTLAIHMRDARNGGEGDGPTQGRQAHEDVVDVLDSEGWPERVIMHCYSGDADLARICLGHGAYLSFSGTITFNSAGPQRDALAIAPDDRILVETDAPFLTPVPRRGKRNGPYLLPHTARFVAQQRGWDETRACQQLTDNAFSAYGGAW</sequence>
<gene>
    <name evidence="2" type="ORF">CHT91_03285</name>
</gene>
<dbReference type="InterPro" id="IPR032466">
    <property type="entry name" value="Metal_Hydrolase"/>
</dbReference>
<dbReference type="GO" id="GO:0005829">
    <property type="term" value="C:cytosol"/>
    <property type="evidence" value="ECO:0007669"/>
    <property type="project" value="TreeGrafter"/>
</dbReference>
<feature type="binding site" evidence="1">
    <location>
        <position position="29"/>
    </location>
    <ligand>
        <name>a divalent metal cation</name>
        <dbReference type="ChEBI" id="CHEBI:60240"/>
        <label>1</label>
    </ligand>
</feature>
<feature type="binding site" evidence="1">
    <location>
        <position position="199"/>
    </location>
    <ligand>
        <name>a divalent metal cation</name>
        <dbReference type="ChEBI" id="CHEBI:60240"/>
        <label>2</label>
    </ligand>
</feature>
<feature type="binding site" evidence="1">
    <location>
        <position position="31"/>
    </location>
    <ligand>
        <name>a divalent metal cation</name>
        <dbReference type="ChEBI" id="CHEBI:60240"/>
        <label>1</label>
    </ligand>
</feature>